<dbReference type="PANTHER" id="PTHR30118:SF11">
    <property type="entry name" value="HTH-TYPE TRANSCRIPTIONAL REGULATOR YIDZ"/>
    <property type="match status" value="1"/>
</dbReference>
<name>A0ABM9ADH9_9GAMM</name>
<dbReference type="Gene3D" id="1.10.10.10">
    <property type="entry name" value="Winged helix-like DNA-binding domain superfamily/Winged helix DNA-binding domain"/>
    <property type="match status" value="1"/>
</dbReference>
<comment type="similarity">
    <text evidence="1">Belongs to the LysR transcriptional regulatory family.</text>
</comment>
<gene>
    <name evidence="6" type="primary">pcpR_2</name>
    <name evidence="6" type="ORF">SIN8267_01099</name>
</gene>
<dbReference type="RefSeq" id="WP_290368480.1">
    <property type="nucleotide sequence ID" value="NZ_CAKLPX010000001.1"/>
</dbReference>
<proteinExistence type="inferred from homology"/>
<dbReference type="InterPro" id="IPR036390">
    <property type="entry name" value="WH_DNA-bd_sf"/>
</dbReference>
<dbReference type="InterPro" id="IPR005119">
    <property type="entry name" value="LysR_subst-bd"/>
</dbReference>
<protein>
    <submittedName>
        <fullName evidence="6">PCP degradation transcriptional activation protein</fullName>
    </submittedName>
</protein>
<dbReference type="Proteomes" id="UP000838100">
    <property type="component" value="Unassembled WGS sequence"/>
</dbReference>
<dbReference type="PROSITE" id="PS50931">
    <property type="entry name" value="HTH_LYSR"/>
    <property type="match status" value="1"/>
</dbReference>
<dbReference type="SUPFAM" id="SSF53850">
    <property type="entry name" value="Periplasmic binding protein-like II"/>
    <property type="match status" value="1"/>
</dbReference>
<evidence type="ECO:0000256" key="2">
    <source>
        <dbReference type="ARBA" id="ARBA00023015"/>
    </source>
</evidence>
<keyword evidence="3" id="KW-0238">DNA-binding</keyword>
<dbReference type="SUPFAM" id="SSF46785">
    <property type="entry name" value="Winged helix' DNA-binding domain"/>
    <property type="match status" value="1"/>
</dbReference>
<feature type="domain" description="HTH lysR-type" evidence="5">
    <location>
        <begin position="9"/>
        <end position="66"/>
    </location>
</feature>
<evidence type="ECO:0000256" key="3">
    <source>
        <dbReference type="ARBA" id="ARBA00023125"/>
    </source>
</evidence>
<dbReference type="InterPro" id="IPR000847">
    <property type="entry name" value="LysR_HTH_N"/>
</dbReference>
<keyword evidence="4" id="KW-0804">Transcription</keyword>
<keyword evidence="7" id="KW-1185">Reference proteome</keyword>
<evidence type="ECO:0000256" key="1">
    <source>
        <dbReference type="ARBA" id="ARBA00009437"/>
    </source>
</evidence>
<evidence type="ECO:0000313" key="6">
    <source>
        <dbReference type="EMBL" id="CAH0990998.1"/>
    </source>
</evidence>
<dbReference type="EMBL" id="CAKLPX010000001">
    <property type="protein sequence ID" value="CAH0990998.1"/>
    <property type="molecule type" value="Genomic_DNA"/>
</dbReference>
<dbReference type="PANTHER" id="PTHR30118">
    <property type="entry name" value="HTH-TYPE TRANSCRIPTIONAL REGULATOR LEUO-RELATED"/>
    <property type="match status" value="1"/>
</dbReference>
<dbReference type="Pfam" id="PF03466">
    <property type="entry name" value="LysR_substrate"/>
    <property type="match status" value="1"/>
</dbReference>
<comment type="caution">
    <text evidence="6">The sequence shown here is derived from an EMBL/GenBank/DDBJ whole genome shotgun (WGS) entry which is preliminary data.</text>
</comment>
<accession>A0ABM9ADH9</accession>
<evidence type="ECO:0000256" key="4">
    <source>
        <dbReference type="ARBA" id="ARBA00023163"/>
    </source>
</evidence>
<dbReference type="InterPro" id="IPR050389">
    <property type="entry name" value="LysR-type_TF"/>
</dbReference>
<sequence>MNSNRLEKLEIHHLKVFISLYQVQNTSKTAESLGLTQSAISRTLKKLRDTFDDPLFIRNKAGLVPTEYADNLYSRLPDALDSLLLTFQPQGFFSPRDLSEELRIALHPSALKLIGPELYMRIKSEAPKVKVRLDNCDSGTSVSLLNGNIHMALNHEILGQPKEIYRENLFTDELCIYARKQHPLATDAHPPKALKRFDLAVCIGTEVEDGMKVKAQAEMMSDIEYSIDLRCGDLQTAVDVISASDTILIGSKMYLACYPNSLQKIDISFSKSIEVPFSISILQKNRNNSLNMWLRKIITEIMAEKVK</sequence>
<evidence type="ECO:0000313" key="7">
    <source>
        <dbReference type="Proteomes" id="UP000838100"/>
    </source>
</evidence>
<dbReference type="Pfam" id="PF00126">
    <property type="entry name" value="HTH_1"/>
    <property type="match status" value="1"/>
</dbReference>
<dbReference type="InterPro" id="IPR036388">
    <property type="entry name" value="WH-like_DNA-bd_sf"/>
</dbReference>
<organism evidence="6 7">
    <name type="scientific">Sinobacterium norvegicum</name>
    <dbReference type="NCBI Taxonomy" id="1641715"/>
    <lineage>
        <taxon>Bacteria</taxon>
        <taxon>Pseudomonadati</taxon>
        <taxon>Pseudomonadota</taxon>
        <taxon>Gammaproteobacteria</taxon>
        <taxon>Cellvibrionales</taxon>
        <taxon>Spongiibacteraceae</taxon>
        <taxon>Sinobacterium</taxon>
    </lineage>
</organism>
<dbReference type="PRINTS" id="PR00039">
    <property type="entry name" value="HTHLYSR"/>
</dbReference>
<reference evidence="6" key="1">
    <citation type="submission" date="2021-12" db="EMBL/GenBank/DDBJ databases">
        <authorList>
            <person name="Rodrigo-Torres L."/>
            <person name="Arahal R. D."/>
            <person name="Lucena T."/>
        </authorList>
    </citation>
    <scope>NUCLEOTIDE SEQUENCE</scope>
    <source>
        <strain evidence="6">CECT 8267</strain>
    </source>
</reference>
<evidence type="ECO:0000259" key="5">
    <source>
        <dbReference type="PROSITE" id="PS50931"/>
    </source>
</evidence>
<dbReference type="Gene3D" id="3.40.190.10">
    <property type="entry name" value="Periplasmic binding protein-like II"/>
    <property type="match status" value="2"/>
</dbReference>
<keyword evidence="2" id="KW-0805">Transcription regulation</keyword>